<keyword evidence="2" id="KW-1185">Reference proteome</keyword>
<dbReference type="Proteomes" id="UP001055811">
    <property type="component" value="Linkage Group LG08"/>
</dbReference>
<proteinExistence type="predicted"/>
<reference evidence="2" key="1">
    <citation type="journal article" date="2022" name="Mol. Ecol. Resour.">
        <title>The genomes of chicory, endive, great burdock and yacon provide insights into Asteraceae palaeo-polyploidization history and plant inulin production.</title>
        <authorList>
            <person name="Fan W."/>
            <person name="Wang S."/>
            <person name="Wang H."/>
            <person name="Wang A."/>
            <person name="Jiang F."/>
            <person name="Liu H."/>
            <person name="Zhao H."/>
            <person name="Xu D."/>
            <person name="Zhang Y."/>
        </authorList>
    </citation>
    <scope>NUCLEOTIDE SEQUENCE [LARGE SCALE GENOMIC DNA]</scope>
    <source>
        <strain evidence="2">cv. Punajuju</strain>
    </source>
</reference>
<comment type="caution">
    <text evidence="1">The sequence shown here is derived from an EMBL/GenBank/DDBJ whole genome shotgun (WGS) entry which is preliminary data.</text>
</comment>
<name>A0ACB8ZSS2_CICIN</name>
<accession>A0ACB8ZSS2</accession>
<evidence type="ECO:0000313" key="2">
    <source>
        <dbReference type="Proteomes" id="UP001055811"/>
    </source>
</evidence>
<dbReference type="EMBL" id="CM042016">
    <property type="protein sequence ID" value="KAI3700602.1"/>
    <property type="molecule type" value="Genomic_DNA"/>
</dbReference>
<organism evidence="1 2">
    <name type="scientific">Cichorium intybus</name>
    <name type="common">Chicory</name>
    <dbReference type="NCBI Taxonomy" id="13427"/>
    <lineage>
        <taxon>Eukaryota</taxon>
        <taxon>Viridiplantae</taxon>
        <taxon>Streptophyta</taxon>
        <taxon>Embryophyta</taxon>
        <taxon>Tracheophyta</taxon>
        <taxon>Spermatophyta</taxon>
        <taxon>Magnoliopsida</taxon>
        <taxon>eudicotyledons</taxon>
        <taxon>Gunneridae</taxon>
        <taxon>Pentapetalae</taxon>
        <taxon>asterids</taxon>
        <taxon>campanulids</taxon>
        <taxon>Asterales</taxon>
        <taxon>Asteraceae</taxon>
        <taxon>Cichorioideae</taxon>
        <taxon>Cichorieae</taxon>
        <taxon>Cichoriinae</taxon>
        <taxon>Cichorium</taxon>
    </lineage>
</organism>
<gene>
    <name evidence="1" type="ORF">L2E82_45238</name>
</gene>
<evidence type="ECO:0000313" key="1">
    <source>
        <dbReference type="EMBL" id="KAI3700602.1"/>
    </source>
</evidence>
<reference evidence="1 2" key="2">
    <citation type="journal article" date="2022" name="Mol. Ecol. Resour.">
        <title>The genomes of chicory, endive, great burdock and yacon provide insights into Asteraceae paleo-polyploidization history and plant inulin production.</title>
        <authorList>
            <person name="Fan W."/>
            <person name="Wang S."/>
            <person name="Wang H."/>
            <person name="Wang A."/>
            <person name="Jiang F."/>
            <person name="Liu H."/>
            <person name="Zhao H."/>
            <person name="Xu D."/>
            <person name="Zhang Y."/>
        </authorList>
    </citation>
    <scope>NUCLEOTIDE SEQUENCE [LARGE SCALE GENOMIC DNA]</scope>
    <source>
        <strain evidence="2">cv. Punajuju</strain>
        <tissue evidence="1">Leaves</tissue>
    </source>
</reference>
<protein>
    <submittedName>
        <fullName evidence="1">Uncharacterized protein</fullName>
    </submittedName>
</protein>
<sequence length="227" mass="24957">MLSEINMVDLDLGLVFSQLIQVGQLIHVHATDELGQKLCSPCISRFFLSAANTVPKEIEDEIGLVNLTLIDLPGLTKAAVVGVLNSIKSSWQNVPPNWTGLDPCASNWDGIDYTNSRVTSLVMQEWGEKDLSNNKGIKAPFPTSIQNLMNLTIFHLSDNRLSGDIRSDLLILDMNLIYVIFNNNKLSGTIPLKKGFLGTLQEPLLDSNSLTRRVPQNIIGLKSVSSL</sequence>